<keyword evidence="7" id="KW-1185">Reference proteome</keyword>
<dbReference type="Pfam" id="PF00107">
    <property type="entry name" value="ADH_zinc_N"/>
    <property type="match status" value="1"/>
</dbReference>
<dbReference type="InterPro" id="IPR020843">
    <property type="entry name" value="ER"/>
</dbReference>
<comment type="cofactor">
    <cofactor evidence="1 4">
        <name>Zn(2+)</name>
        <dbReference type="ChEBI" id="CHEBI:29105"/>
    </cofactor>
</comment>
<dbReference type="CDD" id="cd08287">
    <property type="entry name" value="FDH_like_ADH3"/>
    <property type="match status" value="1"/>
</dbReference>
<evidence type="ECO:0000313" key="7">
    <source>
        <dbReference type="Proteomes" id="UP000812844"/>
    </source>
</evidence>
<proteinExistence type="inferred from homology"/>
<dbReference type="Proteomes" id="UP000812844">
    <property type="component" value="Unassembled WGS sequence"/>
</dbReference>
<dbReference type="InterPro" id="IPR002328">
    <property type="entry name" value="ADH_Zn_CS"/>
</dbReference>
<dbReference type="PROSITE" id="PS00059">
    <property type="entry name" value="ADH_ZINC"/>
    <property type="match status" value="1"/>
</dbReference>
<comment type="similarity">
    <text evidence="4">Belongs to the zinc-containing alcohol dehydrogenase family.</text>
</comment>
<dbReference type="InterPro" id="IPR013149">
    <property type="entry name" value="ADH-like_C"/>
</dbReference>
<evidence type="ECO:0000256" key="2">
    <source>
        <dbReference type="ARBA" id="ARBA00022723"/>
    </source>
</evidence>
<dbReference type="PANTHER" id="PTHR42813">
    <property type="entry name" value="ZINC-TYPE ALCOHOL DEHYDROGENASE-LIKE"/>
    <property type="match status" value="1"/>
</dbReference>
<dbReference type="Pfam" id="PF08240">
    <property type="entry name" value="ADH_N"/>
    <property type="match status" value="1"/>
</dbReference>
<evidence type="ECO:0000256" key="3">
    <source>
        <dbReference type="ARBA" id="ARBA00022833"/>
    </source>
</evidence>
<name>A0ABS6WAE2_9BIFI</name>
<feature type="domain" description="Enoyl reductase (ER)" evidence="5">
    <location>
        <begin position="8"/>
        <end position="344"/>
    </location>
</feature>
<organism evidence="6 7">
    <name type="scientific">Bifidobacterium phasiani</name>
    <dbReference type="NCBI Taxonomy" id="2834431"/>
    <lineage>
        <taxon>Bacteria</taxon>
        <taxon>Bacillati</taxon>
        <taxon>Actinomycetota</taxon>
        <taxon>Actinomycetes</taxon>
        <taxon>Bifidobacteriales</taxon>
        <taxon>Bifidobacteriaceae</taxon>
        <taxon>Bifidobacterium</taxon>
    </lineage>
</organism>
<comment type="caution">
    <text evidence="6">The sequence shown here is derived from an EMBL/GenBank/DDBJ whole genome shotgun (WGS) entry which is preliminary data.</text>
</comment>
<protein>
    <submittedName>
        <fullName evidence="6">Zinc-dependent alcohol dehydrogenase family protein</fullName>
    </submittedName>
</protein>
<evidence type="ECO:0000256" key="1">
    <source>
        <dbReference type="ARBA" id="ARBA00001947"/>
    </source>
</evidence>
<dbReference type="InterPro" id="IPR013154">
    <property type="entry name" value="ADH-like_N"/>
</dbReference>
<evidence type="ECO:0000256" key="4">
    <source>
        <dbReference type="RuleBase" id="RU361277"/>
    </source>
</evidence>
<reference evidence="6 7" key="1">
    <citation type="submission" date="2021-05" db="EMBL/GenBank/DDBJ databases">
        <title>Phylogenetic classification of ten novel species belonging to the genus Bifidobacterium comprising B. colchicus sp. nov., B. abeli sp. nov., B. bicoloris sp. nov., B. guerezis sp. nov., B. rosaliae sp. nov., B. santillanensis sp. nov., B. argentati sp. nov., B. amazzoni sp. nov., B. pluviali sp. nov., and B. pinnaculum sp. nov.</title>
        <authorList>
            <person name="Lugli G.A."/>
            <person name="Ruiz Garcia L."/>
            <person name="Margolles A."/>
            <person name="Ventura M."/>
        </authorList>
    </citation>
    <scope>NUCLEOTIDE SEQUENCE [LARGE SCALE GENOMIC DNA]</scope>
    <source>
        <strain evidence="6 7">6T3</strain>
    </source>
</reference>
<dbReference type="SMART" id="SM00829">
    <property type="entry name" value="PKS_ER"/>
    <property type="match status" value="1"/>
</dbReference>
<dbReference type="PANTHER" id="PTHR42813:SF2">
    <property type="entry name" value="DEHYDROGENASE, ZINC-CONTAINING, PUTATIVE (AFU_ORTHOLOGUE AFUA_2G02810)-RELATED"/>
    <property type="match status" value="1"/>
</dbReference>
<dbReference type="EMBL" id="JAHBBD010000008">
    <property type="protein sequence ID" value="MBW3082727.1"/>
    <property type="molecule type" value="Genomic_DNA"/>
</dbReference>
<evidence type="ECO:0000259" key="5">
    <source>
        <dbReference type="SMART" id="SM00829"/>
    </source>
</evidence>
<dbReference type="RefSeq" id="WP_219081166.1">
    <property type="nucleotide sequence ID" value="NZ_JAHBBD010000008.1"/>
</dbReference>
<accession>A0ABS6WAE2</accession>
<keyword evidence="3 4" id="KW-0862">Zinc</keyword>
<gene>
    <name evidence="6" type="ORF">KIH73_04945</name>
</gene>
<evidence type="ECO:0000313" key="6">
    <source>
        <dbReference type="EMBL" id="MBW3082727.1"/>
    </source>
</evidence>
<sequence>MKAAIFKGAGAMACEERPTPTIQDPGDAVIRVVRACVCGSDLWWYRDGGKPAGTQAGHEAIGVVERVGGDVTVAKEGDFVIVPFPFSCGECPVCRAGFESSCPRGGYFGDDDGMGCQAEYLRVPHANGTLVVVPGDASTFSDELLASLLTLSDVMSTGYHAAASAEVKPGDTAVVFGDGAVGLCGVLSARLRGAERIIAMSRHADRQAIAREFGATDIVAERGDEAVARVMEMTGGYGADAVLECVGSAQSNDTAMKVARAGAIVGRVGLPHGVEVDVPGLFYRNVGLRGGPAPVRTYDLERLVGEVLDGTIDPGRVFTSEYTLDDIQEAYAAMDERRTVKSLLRVSEVR</sequence>
<keyword evidence="2 4" id="KW-0479">Metal-binding</keyword>